<dbReference type="AlphaFoldDB" id="A0A1V9YAA1"/>
<organism evidence="1 2">
    <name type="scientific">Achlya hypogyna</name>
    <name type="common">Oomycete</name>
    <name type="synonym">Protoachlya hypogyna</name>
    <dbReference type="NCBI Taxonomy" id="1202772"/>
    <lineage>
        <taxon>Eukaryota</taxon>
        <taxon>Sar</taxon>
        <taxon>Stramenopiles</taxon>
        <taxon>Oomycota</taxon>
        <taxon>Saprolegniomycetes</taxon>
        <taxon>Saprolegniales</taxon>
        <taxon>Achlyaceae</taxon>
        <taxon>Achlya</taxon>
    </lineage>
</organism>
<dbReference type="InterPro" id="IPR052050">
    <property type="entry name" value="SecEffector_AnkRepeat"/>
</dbReference>
<dbReference type="STRING" id="1202772.A0A1V9YAA1"/>
<keyword evidence="2" id="KW-1185">Reference proteome</keyword>
<dbReference type="SUPFAM" id="SSF48403">
    <property type="entry name" value="Ankyrin repeat"/>
    <property type="match status" value="1"/>
</dbReference>
<name>A0A1V9YAA1_ACHHY</name>
<dbReference type="OrthoDB" id="63514at2759"/>
<dbReference type="PANTHER" id="PTHR46586">
    <property type="entry name" value="ANKYRIN REPEAT-CONTAINING PROTEIN"/>
    <property type="match status" value="1"/>
</dbReference>
<dbReference type="Pfam" id="PF13637">
    <property type="entry name" value="Ank_4"/>
    <property type="match status" value="1"/>
</dbReference>
<dbReference type="Gene3D" id="1.25.40.20">
    <property type="entry name" value="Ankyrin repeat-containing domain"/>
    <property type="match status" value="3"/>
</dbReference>
<protein>
    <submittedName>
        <fullName evidence="1">Uncharacterized protein</fullName>
    </submittedName>
</protein>
<dbReference type="PANTHER" id="PTHR46586:SF3">
    <property type="entry name" value="ANKYRIN REPEAT-CONTAINING PROTEIN"/>
    <property type="match status" value="1"/>
</dbReference>
<sequence length="510" mass="56157">MPSHWESIEAVHDVVFAHSCPLTQFLNDRFDISSLSTKAKVAIWEEAFRSDWPGNLALLPAVNLEASSYRLIRTRSMYARVQSGVPTSVVSMDTPHLAAALENVWLDELAPLKLAPLALAHAAVFGGHVALLEDLVSHAGVDPTALGEIKQSYHPLAMDAAALAGHLHMVQWLHNAGSNEVSYQALEVSACLGHLEIVHWLMKHRGYRPSAAVLSNILYSGHINVIDFFARDCGLQLPGDALSIAAQHGQLQLVHYLHEEWGHPCSSEAFEKAAIYGHLPVVQYLHARSTESCTTDAMDGAACLGHLDTLRFLHEHRTEGCTTFALDAAARNNRMDVLEFLHEHRTEGGSTRAMDRAAHRGHETVVRFLHEHRMEGCTTRAIDWAASAGHVSIVRFLATQRSEGCTFRAYLWAAVNHRFQVLEYLLSLNGARPMAAQAVECALRLGNRRAFTALQTAGCPGTQDVAMDAVVWDDDSEAGFALVDDVLQDDGDEDGYWDWDSDDSTDACMF</sequence>
<comment type="caution">
    <text evidence="1">The sequence shown here is derived from an EMBL/GenBank/DDBJ whole genome shotgun (WGS) entry which is preliminary data.</text>
</comment>
<proteinExistence type="predicted"/>
<gene>
    <name evidence="1" type="ORF">ACHHYP_15738</name>
</gene>
<dbReference type="InterPro" id="IPR002110">
    <property type="entry name" value="Ankyrin_rpt"/>
</dbReference>
<dbReference type="Proteomes" id="UP000243579">
    <property type="component" value="Unassembled WGS sequence"/>
</dbReference>
<dbReference type="EMBL" id="JNBR01002429">
    <property type="protein sequence ID" value="OQR82608.1"/>
    <property type="molecule type" value="Genomic_DNA"/>
</dbReference>
<dbReference type="InterPro" id="IPR036770">
    <property type="entry name" value="Ankyrin_rpt-contain_sf"/>
</dbReference>
<evidence type="ECO:0000313" key="2">
    <source>
        <dbReference type="Proteomes" id="UP000243579"/>
    </source>
</evidence>
<evidence type="ECO:0000313" key="1">
    <source>
        <dbReference type="EMBL" id="OQR82608.1"/>
    </source>
</evidence>
<accession>A0A1V9YAA1</accession>
<reference evidence="1 2" key="1">
    <citation type="journal article" date="2014" name="Genome Biol. Evol.">
        <title>The secreted proteins of Achlya hypogyna and Thraustotheca clavata identify the ancestral oomycete secretome and reveal gene acquisitions by horizontal gene transfer.</title>
        <authorList>
            <person name="Misner I."/>
            <person name="Blouin N."/>
            <person name="Leonard G."/>
            <person name="Richards T.A."/>
            <person name="Lane C.E."/>
        </authorList>
    </citation>
    <scope>NUCLEOTIDE SEQUENCE [LARGE SCALE GENOMIC DNA]</scope>
    <source>
        <strain evidence="1 2">ATCC 48635</strain>
    </source>
</reference>